<dbReference type="InterPro" id="IPR014825">
    <property type="entry name" value="DNA_alkylation"/>
</dbReference>
<dbReference type="Gene3D" id="1.25.10.90">
    <property type="match status" value="1"/>
</dbReference>
<dbReference type="InterPro" id="IPR016024">
    <property type="entry name" value="ARM-type_fold"/>
</dbReference>
<keyword evidence="2" id="KW-1185">Reference proteome</keyword>
<dbReference type="Proteomes" id="UP000326380">
    <property type="component" value="Unassembled WGS sequence"/>
</dbReference>
<proteinExistence type="predicted"/>
<name>A0A7L4ZTQ0_9BACT</name>
<dbReference type="PANTHER" id="PTHR41291:SF1">
    <property type="entry name" value="DNA ALKYLATION REPAIR PROTEIN"/>
    <property type="match status" value="1"/>
</dbReference>
<accession>A0A7L4ZTQ0</accession>
<reference evidence="1 2" key="1">
    <citation type="submission" date="2019-09" db="EMBL/GenBank/DDBJ databases">
        <title>Genome sequence of Hymenobacter sp. M3.</title>
        <authorList>
            <person name="Srinivasan S."/>
        </authorList>
    </citation>
    <scope>NUCLEOTIDE SEQUENCE [LARGE SCALE GENOMIC DNA]</scope>
    <source>
        <strain evidence="1 2">M3</strain>
    </source>
</reference>
<gene>
    <name evidence="1" type="ORF">F0P96_15960</name>
</gene>
<dbReference type="EMBL" id="VTWU01000006">
    <property type="protein sequence ID" value="KAA9327476.1"/>
    <property type="molecule type" value="Genomic_DNA"/>
</dbReference>
<organism evidence="1 2">
    <name type="scientific">Hymenobacter busanensis</name>
    <dbReference type="NCBI Taxonomy" id="2607656"/>
    <lineage>
        <taxon>Bacteria</taxon>
        <taxon>Pseudomonadati</taxon>
        <taxon>Bacteroidota</taxon>
        <taxon>Cytophagia</taxon>
        <taxon>Cytophagales</taxon>
        <taxon>Hymenobacteraceae</taxon>
        <taxon>Hymenobacter</taxon>
    </lineage>
</organism>
<dbReference type="SUPFAM" id="SSF48371">
    <property type="entry name" value="ARM repeat"/>
    <property type="match status" value="1"/>
</dbReference>
<protein>
    <submittedName>
        <fullName evidence="1">DNA alkylation repair protein</fullName>
    </submittedName>
</protein>
<evidence type="ECO:0000313" key="2">
    <source>
        <dbReference type="Proteomes" id="UP000326380"/>
    </source>
</evidence>
<sequence length="234" mass="25926">MTFEQTFAQLQTAGTEQTRKTYQRHGAGADVFGVSFAQLGQLKKQFVGRGKDKAHAHAVAQQLWNTQNFDAQLLATMIADAAQLTPTEAENWAAGIRCHMLADAFAALVATAPFADELMQNWISTGDELRQRIGYALLNRLALQDTAQPDTYFEPYVRQLEMTLQQAPNRAKEAMNNCLIGIGSRNEALRRRVESAADRIGPVTIDHGDTACQTFEIRPYLAKVWARKAKTAAV</sequence>
<dbReference type="Pfam" id="PF08713">
    <property type="entry name" value="DNA_alkylation"/>
    <property type="match status" value="1"/>
</dbReference>
<dbReference type="RefSeq" id="WP_151079923.1">
    <property type="nucleotide sequence ID" value="NZ_CP047647.1"/>
</dbReference>
<dbReference type="PANTHER" id="PTHR41291">
    <property type="entry name" value="DNA ALKYLATION REPAIR PROTEIN"/>
    <property type="match status" value="1"/>
</dbReference>
<comment type="caution">
    <text evidence="1">The sequence shown here is derived from an EMBL/GenBank/DDBJ whole genome shotgun (WGS) entry which is preliminary data.</text>
</comment>
<dbReference type="AlphaFoldDB" id="A0A7L4ZTQ0"/>
<dbReference type="CDD" id="cd06561">
    <property type="entry name" value="AlkD_like"/>
    <property type="match status" value="1"/>
</dbReference>
<evidence type="ECO:0000313" key="1">
    <source>
        <dbReference type="EMBL" id="KAA9327476.1"/>
    </source>
</evidence>